<evidence type="ECO:0000256" key="2">
    <source>
        <dbReference type="ARBA" id="ARBA00022679"/>
    </source>
</evidence>
<keyword evidence="3" id="KW-0949">S-adenosyl-L-methionine</keyword>
<accession>A0A3B1CQE6</accession>
<dbReference type="PANTHER" id="PTHR46098">
    <property type="entry name" value="TRNA (CYTOSINE(38)-C(5))-METHYLTRANSFERASE"/>
    <property type="match status" value="1"/>
</dbReference>
<dbReference type="InterPro" id="IPR001525">
    <property type="entry name" value="C5_MeTfrase"/>
</dbReference>
<sequence>MKIRYIDLFAGIGGFRVAANNVFKKHKLASECVFSSEIDEFAQKMYLANFGEKPSGDISQINGDIPQHDILFAGFPCQPFSIIGAGKGFEDIRGTLFFEIVRILRYTKPKAFILENVKRLKSHQDGHTFKKICGALRKLGYWIDYKVLNALDYGLPQKRERIFIIGYFKPVNFIWPPKKPKMKPLDKILEKNVDKKYFASSRIVNKRKSKHKSQHNPSIWHENKAGNICSYPYSCALRAGASHNYLLVNGERRLTPREMLRLQGFPDKFKIVVPDSQARKQAGNAVPVNVVQAVLESFAPILKNDLCLERKSN</sequence>
<evidence type="ECO:0000313" key="4">
    <source>
        <dbReference type="EMBL" id="VAX21195.1"/>
    </source>
</evidence>
<dbReference type="AlphaFoldDB" id="A0A3B1CQE6"/>
<dbReference type="NCBIfam" id="TIGR00675">
    <property type="entry name" value="dcm"/>
    <property type="match status" value="1"/>
</dbReference>
<protein>
    <submittedName>
        <fullName evidence="4">DNA-cytosine methyltransferase</fullName>
        <ecNumber evidence="4">2.1.1.37</ecNumber>
    </submittedName>
</protein>
<dbReference type="PRINTS" id="PR00105">
    <property type="entry name" value="C5METTRFRASE"/>
</dbReference>
<dbReference type="InterPro" id="IPR029063">
    <property type="entry name" value="SAM-dependent_MTases_sf"/>
</dbReference>
<evidence type="ECO:0000256" key="1">
    <source>
        <dbReference type="ARBA" id="ARBA00022603"/>
    </source>
</evidence>
<dbReference type="GO" id="GO:0032259">
    <property type="term" value="P:methylation"/>
    <property type="evidence" value="ECO:0007669"/>
    <property type="project" value="UniProtKB-KW"/>
</dbReference>
<dbReference type="Pfam" id="PF00145">
    <property type="entry name" value="DNA_methylase"/>
    <property type="match status" value="1"/>
</dbReference>
<evidence type="ECO:0000256" key="3">
    <source>
        <dbReference type="ARBA" id="ARBA00022691"/>
    </source>
</evidence>
<dbReference type="CDD" id="cd00315">
    <property type="entry name" value="Cyt_C5_DNA_methylase"/>
    <property type="match status" value="1"/>
</dbReference>
<dbReference type="PROSITE" id="PS51679">
    <property type="entry name" value="SAM_MT_C5"/>
    <property type="match status" value="1"/>
</dbReference>
<reference evidence="4" key="1">
    <citation type="submission" date="2018-06" db="EMBL/GenBank/DDBJ databases">
        <authorList>
            <person name="Zhirakovskaya E."/>
        </authorList>
    </citation>
    <scope>NUCLEOTIDE SEQUENCE</scope>
</reference>
<dbReference type="PROSITE" id="PS00094">
    <property type="entry name" value="C5_MTASE_1"/>
    <property type="match status" value="1"/>
</dbReference>
<name>A0A3B1CQE6_9ZZZZ</name>
<dbReference type="PANTHER" id="PTHR46098:SF1">
    <property type="entry name" value="TRNA (CYTOSINE(38)-C(5))-METHYLTRANSFERASE"/>
    <property type="match status" value="1"/>
</dbReference>
<dbReference type="InterPro" id="IPR018117">
    <property type="entry name" value="C5_DNA_meth_AS"/>
</dbReference>
<dbReference type="EC" id="2.1.1.37" evidence="4"/>
<dbReference type="SUPFAM" id="SSF53335">
    <property type="entry name" value="S-adenosyl-L-methionine-dependent methyltransferases"/>
    <property type="match status" value="1"/>
</dbReference>
<organism evidence="4">
    <name type="scientific">hydrothermal vent metagenome</name>
    <dbReference type="NCBI Taxonomy" id="652676"/>
    <lineage>
        <taxon>unclassified sequences</taxon>
        <taxon>metagenomes</taxon>
        <taxon>ecological metagenomes</taxon>
    </lineage>
</organism>
<dbReference type="EMBL" id="UOGB01000197">
    <property type="protein sequence ID" value="VAX21195.1"/>
    <property type="molecule type" value="Genomic_DNA"/>
</dbReference>
<dbReference type="InterPro" id="IPR050750">
    <property type="entry name" value="C5-MTase"/>
</dbReference>
<gene>
    <name evidence="4" type="ORF">MNBD_NITROSPINAE03-588</name>
</gene>
<proteinExistence type="predicted"/>
<keyword evidence="1 4" id="KW-0489">Methyltransferase</keyword>
<dbReference type="Gene3D" id="3.90.120.10">
    <property type="entry name" value="DNA Methylase, subunit A, domain 2"/>
    <property type="match status" value="1"/>
</dbReference>
<dbReference type="GO" id="GO:0003886">
    <property type="term" value="F:DNA (cytosine-5-)-methyltransferase activity"/>
    <property type="evidence" value="ECO:0007669"/>
    <property type="project" value="UniProtKB-EC"/>
</dbReference>
<dbReference type="Gene3D" id="3.40.50.150">
    <property type="entry name" value="Vaccinia Virus protein VP39"/>
    <property type="match status" value="1"/>
</dbReference>
<keyword evidence="2 4" id="KW-0808">Transferase</keyword>